<accession>A0A8S1Q8G7</accession>
<dbReference type="Proteomes" id="UP000692954">
    <property type="component" value="Unassembled WGS sequence"/>
</dbReference>
<name>A0A8S1Q8G7_9CILI</name>
<organism evidence="1 2">
    <name type="scientific">Paramecium sonneborni</name>
    <dbReference type="NCBI Taxonomy" id="65129"/>
    <lineage>
        <taxon>Eukaryota</taxon>
        <taxon>Sar</taxon>
        <taxon>Alveolata</taxon>
        <taxon>Ciliophora</taxon>
        <taxon>Intramacronucleata</taxon>
        <taxon>Oligohymenophorea</taxon>
        <taxon>Peniculida</taxon>
        <taxon>Parameciidae</taxon>
        <taxon>Paramecium</taxon>
    </lineage>
</organism>
<protein>
    <submittedName>
        <fullName evidence="1">Uncharacterized protein</fullName>
    </submittedName>
</protein>
<proteinExistence type="predicted"/>
<evidence type="ECO:0000313" key="1">
    <source>
        <dbReference type="EMBL" id="CAD8111633.1"/>
    </source>
</evidence>
<gene>
    <name evidence="1" type="ORF">PSON_ATCC_30995.1.T0980172</name>
</gene>
<keyword evidence="2" id="KW-1185">Reference proteome</keyword>
<sequence>MFEVQINKLLQIFIMSSPKIYKWVLLKEFKEYLFINFRRKLYIIINQLKKQIIKKQEQYKSEDGRQKIKQIKSNALNQF</sequence>
<dbReference type="EMBL" id="CAJJDN010000098">
    <property type="protein sequence ID" value="CAD8111633.1"/>
    <property type="molecule type" value="Genomic_DNA"/>
</dbReference>
<evidence type="ECO:0000313" key="2">
    <source>
        <dbReference type="Proteomes" id="UP000692954"/>
    </source>
</evidence>
<comment type="caution">
    <text evidence="1">The sequence shown here is derived from an EMBL/GenBank/DDBJ whole genome shotgun (WGS) entry which is preliminary data.</text>
</comment>
<reference evidence="1" key="1">
    <citation type="submission" date="2021-01" db="EMBL/GenBank/DDBJ databases">
        <authorList>
            <consortium name="Genoscope - CEA"/>
            <person name="William W."/>
        </authorList>
    </citation>
    <scope>NUCLEOTIDE SEQUENCE</scope>
</reference>
<dbReference type="AlphaFoldDB" id="A0A8S1Q8G7"/>